<dbReference type="GO" id="GO:0016094">
    <property type="term" value="P:polyprenol biosynthetic process"/>
    <property type="evidence" value="ECO:0007669"/>
    <property type="project" value="TreeGrafter"/>
</dbReference>
<evidence type="ECO:0000256" key="3">
    <source>
        <dbReference type="RuleBase" id="RU363018"/>
    </source>
</evidence>
<dbReference type="Proteomes" id="UP001472866">
    <property type="component" value="Chromosome 03"/>
</dbReference>
<dbReference type="Pfam" id="PF01255">
    <property type="entry name" value="Prenyltransf"/>
    <property type="match status" value="1"/>
</dbReference>
<dbReference type="HAMAP" id="MF_01139">
    <property type="entry name" value="ISPT"/>
    <property type="match status" value="1"/>
</dbReference>
<protein>
    <recommendedName>
        <fullName evidence="3">Alkyl transferase</fullName>
        <ecNumber evidence="3">2.5.1.-</ecNumber>
    </recommendedName>
</protein>
<gene>
    <name evidence="5" type="ORF">HKI87_03g20430</name>
</gene>
<proteinExistence type="inferred from homology"/>
<evidence type="ECO:0000256" key="2">
    <source>
        <dbReference type="ARBA" id="ARBA00022679"/>
    </source>
</evidence>
<reference evidence="5 6" key="1">
    <citation type="submission" date="2024-03" db="EMBL/GenBank/DDBJ databases">
        <title>Complete genome sequence of the green alga Chloropicon roscoffensis RCC1871.</title>
        <authorList>
            <person name="Lemieux C."/>
            <person name="Pombert J.-F."/>
            <person name="Otis C."/>
            <person name="Turmel M."/>
        </authorList>
    </citation>
    <scope>NUCLEOTIDE SEQUENCE [LARGE SCALE GENOMIC DNA]</scope>
    <source>
        <strain evidence="5 6">RCC1871</strain>
    </source>
</reference>
<comment type="cofactor">
    <cofactor evidence="1">
        <name>Mg(2+)</name>
        <dbReference type="ChEBI" id="CHEBI:18420"/>
    </cofactor>
</comment>
<dbReference type="PANTHER" id="PTHR10291:SF0">
    <property type="entry name" value="DEHYDRODOLICHYL DIPHOSPHATE SYNTHASE 2"/>
    <property type="match status" value="1"/>
</dbReference>
<dbReference type="Gene3D" id="3.40.1180.10">
    <property type="entry name" value="Decaprenyl diphosphate synthase-like"/>
    <property type="match status" value="1"/>
</dbReference>
<dbReference type="CDD" id="cd00475">
    <property type="entry name" value="Cis_IPPS"/>
    <property type="match status" value="1"/>
</dbReference>
<feature type="compositionally biased region" description="Low complexity" evidence="4">
    <location>
        <begin position="55"/>
        <end position="66"/>
    </location>
</feature>
<sequence>MGFRARGSVGASLQDAQSGGTRCTSLRSGAVQTRPSRGHPRLEASRRAFPGTRPANSSASTSASVSLREAELRDRRPGLEGGEVAEGAALEVPRHLAVIMDGNYRWAAERGRGGEEGHSAGIGALRRLVECSVSHGIEAITVYAFSVDNWKRGEAERRFIFSLFETCLTTELPELLGKGVRVRFIGDRAALPASLRGLMETAESATREKRRLHLTIAINYSAREDLAAAARAAAREVAAGRMDPSEIDEGVLEGFLSTAVIPRQCRQPDLLIRTSGEERLSNFLLWELAYTELCFTDVKWPDFDEGTFREALREYSRRERR</sequence>
<dbReference type="InterPro" id="IPR018520">
    <property type="entry name" value="UPP_synth-like_CS"/>
</dbReference>
<organism evidence="5 6">
    <name type="scientific">Chloropicon roscoffensis</name>
    <dbReference type="NCBI Taxonomy" id="1461544"/>
    <lineage>
        <taxon>Eukaryota</taxon>
        <taxon>Viridiplantae</taxon>
        <taxon>Chlorophyta</taxon>
        <taxon>Chloropicophyceae</taxon>
        <taxon>Chloropicales</taxon>
        <taxon>Chloropicaceae</taxon>
        <taxon>Chloropicon</taxon>
    </lineage>
</organism>
<comment type="similarity">
    <text evidence="3">Belongs to the UPP synthase family.</text>
</comment>
<dbReference type="PROSITE" id="PS01066">
    <property type="entry name" value="UPP_SYNTHASE"/>
    <property type="match status" value="1"/>
</dbReference>
<accession>A0AAX4P2R6</accession>
<dbReference type="PANTHER" id="PTHR10291">
    <property type="entry name" value="DEHYDRODOLICHYL DIPHOSPHATE SYNTHASE FAMILY MEMBER"/>
    <property type="match status" value="1"/>
</dbReference>
<evidence type="ECO:0000256" key="1">
    <source>
        <dbReference type="ARBA" id="ARBA00001946"/>
    </source>
</evidence>
<evidence type="ECO:0000256" key="4">
    <source>
        <dbReference type="SAM" id="MobiDB-lite"/>
    </source>
</evidence>
<feature type="compositionally biased region" description="Basic and acidic residues" evidence="4">
    <location>
        <begin position="68"/>
        <end position="78"/>
    </location>
</feature>
<evidence type="ECO:0000313" key="5">
    <source>
        <dbReference type="EMBL" id="WZN60509.1"/>
    </source>
</evidence>
<dbReference type="InterPro" id="IPR036424">
    <property type="entry name" value="UPP_synth-like_sf"/>
</dbReference>
<dbReference type="NCBIfam" id="TIGR00055">
    <property type="entry name" value="uppS"/>
    <property type="match status" value="1"/>
</dbReference>
<keyword evidence="6" id="KW-1185">Reference proteome</keyword>
<dbReference type="GO" id="GO:0045547">
    <property type="term" value="F:ditrans,polycis-polyprenyl diphosphate synthase [(2E,6E)-farnesyl diphosphate specific] activity"/>
    <property type="evidence" value="ECO:0007669"/>
    <property type="project" value="TreeGrafter"/>
</dbReference>
<feature type="region of interest" description="Disordered" evidence="4">
    <location>
        <begin position="1"/>
        <end position="80"/>
    </location>
</feature>
<keyword evidence="2 3" id="KW-0808">Transferase</keyword>
<dbReference type="EC" id="2.5.1.-" evidence="3"/>
<feature type="compositionally biased region" description="Polar residues" evidence="4">
    <location>
        <begin position="14"/>
        <end position="35"/>
    </location>
</feature>
<dbReference type="InterPro" id="IPR001441">
    <property type="entry name" value="UPP_synth-like"/>
</dbReference>
<dbReference type="EMBL" id="CP151503">
    <property type="protein sequence ID" value="WZN60509.1"/>
    <property type="molecule type" value="Genomic_DNA"/>
</dbReference>
<dbReference type="AlphaFoldDB" id="A0AAX4P2R6"/>
<dbReference type="SUPFAM" id="SSF64005">
    <property type="entry name" value="Undecaprenyl diphosphate synthase"/>
    <property type="match status" value="1"/>
</dbReference>
<evidence type="ECO:0000313" key="6">
    <source>
        <dbReference type="Proteomes" id="UP001472866"/>
    </source>
</evidence>
<name>A0AAX4P2R6_9CHLO</name>